<gene>
    <name evidence="2" type="ORF">RHS04_08142</name>
</gene>
<feature type="compositionally biased region" description="Low complexity" evidence="1">
    <location>
        <begin position="26"/>
        <end position="50"/>
    </location>
</feature>
<feature type="region of interest" description="Disordered" evidence="1">
    <location>
        <begin position="1"/>
        <end position="70"/>
    </location>
</feature>
<organism evidence="2 3">
    <name type="scientific">Rhizoctonia solani</name>
    <dbReference type="NCBI Taxonomy" id="456999"/>
    <lineage>
        <taxon>Eukaryota</taxon>
        <taxon>Fungi</taxon>
        <taxon>Dikarya</taxon>
        <taxon>Basidiomycota</taxon>
        <taxon>Agaricomycotina</taxon>
        <taxon>Agaricomycetes</taxon>
        <taxon>Cantharellales</taxon>
        <taxon>Ceratobasidiaceae</taxon>
        <taxon>Rhizoctonia</taxon>
    </lineage>
</organism>
<dbReference type="AlphaFoldDB" id="A0A8H7LGQ3"/>
<feature type="compositionally biased region" description="Low complexity" evidence="1">
    <location>
        <begin position="9"/>
        <end position="18"/>
    </location>
</feature>
<accession>A0A8H7LGQ3</accession>
<evidence type="ECO:0000313" key="3">
    <source>
        <dbReference type="Proteomes" id="UP000650582"/>
    </source>
</evidence>
<comment type="caution">
    <text evidence="2">The sequence shown here is derived from an EMBL/GenBank/DDBJ whole genome shotgun (WGS) entry which is preliminary data.</text>
</comment>
<reference evidence="2" key="1">
    <citation type="submission" date="2020-09" db="EMBL/GenBank/DDBJ databases">
        <title>Comparative genome analyses of four rice-infecting Rhizoctonia solani isolates reveal extensive enrichment of homogalacturonan modification genes.</title>
        <authorList>
            <person name="Lee D.-Y."/>
            <person name="Jeon J."/>
            <person name="Kim K.-T."/>
            <person name="Cheong K."/>
            <person name="Song H."/>
            <person name="Choi G."/>
            <person name="Ko J."/>
            <person name="Opiyo S.O."/>
            <person name="Zuo S."/>
            <person name="Madhav S."/>
            <person name="Lee Y.-H."/>
            <person name="Wang G.-L."/>
        </authorList>
    </citation>
    <scope>NUCLEOTIDE SEQUENCE</scope>
    <source>
        <strain evidence="2">AG1-IA YN-7</strain>
    </source>
</reference>
<dbReference type="Proteomes" id="UP000650582">
    <property type="component" value="Unassembled WGS sequence"/>
</dbReference>
<protein>
    <submittedName>
        <fullName evidence="2">Uncharacterized protein</fullName>
    </submittedName>
</protein>
<name>A0A8H7LGQ3_9AGAM</name>
<dbReference type="EMBL" id="JACYCC010000217">
    <property type="protein sequence ID" value="KAF8671690.1"/>
    <property type="molecule type" value="Genomic_DNA"/>
</dbReference>
<proteinExistence type="predicted"/>
<sequence length="385" mass="43678">MDQSPPPSYSSLSPKSPSTRAPSVISARSSSTRSNKSSTTSSSKASLASKVKGLVGHRRSPPDYPSDPVYPSLFDDTADIRASSAAMQDILADLMISVKNFQCPSELDFSAGTENPLLLVNNQTNESFIGQLCNLNELRLQLSSVRTYGVVELIDMKERVQMSIDRVLQKMQERQLELHEQYMISHMHDDTATVLETLHTSVRASAKRFWYPDELEFSHEAKNRLAETGKNRRFIAQFDRINEFKAELNKVDVRGDPELEAQHKVVSIAIGECYQSLKAHQRKVYDNLKLLVASIQSDRTLFRTLPVAFVHDFNDNLIPIYYYIWLFREICVVELESEYRYSMCSRSDPTNGKGGAMERQSTPSFDEFEIRIGEIYKVDVSDAHP</sequence>
<evidence type="ECO:0000256" key="1">
    <source>
        <dbReference type="SAM" id="MobiDB-lite"/>
    </source>
</evidence>
<evidence type="ECO:0000313" key="2">
    <source>
        <dbReference type="EMBL" id="KAF8671690.1"/>
    </source>
</evidence>